<evidence type="ECO:0008006" key="8">
    <source>
        <dbReference type="Google" id="ProtNLM"/>
    </source>
</evidence>
<reference evidence="7" key="1">
    <citation type="submission" date="2023-04" db="EMBL/GenBank/DDBJ databases">
        <title>Characterization and genome study of newly isolated Alicyclobacillus-specific phaga.</title>
        <authorList>
            <person name="Shymialevich D."/>
            <person name="Wojcicki M."/>
            <person name="Srednicka P."/>
            <person name="Swider O."/>
        </authorList>
    </citation>
    <scope>NUCLEOTIDE SEQUENCE</scope>
</reference>
<evidence type="ECO:0000256" key="3">
    <source>
        <dbReference type="ARBA" id="ARBA00023172"/>
    </source>
</evidence>
<proteinExistence type="inferred from homology"/>
<feature type="domain" description="Core-binding (CB)" evidence="6">
    <location>
        <begin position="14"/>
        <end position="104"/>
    </location>
</feature>
<dbReference type="SUPFAM" id="SSF56349">
    <property type="entry name" value="DNA breaking-rejoining enzymes"/>
    <property type="match status" value="1"/>
</dbReference>
<dbReference type="InterPro" id="IPR002104">
    <property type="entry name" value="Integrase_catalytic"/>
</dbReference>
<dbReference type="PROSITE" id="PS51900">
    <property type="entry name" value="CB"/>
    <property type="match status" value="1"/>
</dbReference>
<evidence type="ECO:0000259" key="5">
    <source>
        <dbReference type="PROSITE" id="PS51898"/>
    </source>
</evidence>
<dbReference type="Gene3D" id="1.10.443.10">
    <property type="entry name" value="Intergrase catalytic core"/>
    <property type="match status" value="1"/>
</dbReference>
<dbReference type="InterPro" id="IPR010998">
    <property type="entry name" value="Integrase_recombinase_N"/>
</dbReference>
<name>A0AAT9V7V9_9CAUD</name>
<dbReference type="InterPro" id="IPR011010">
    <property type="entry name" value="DNA_brk_join_enz"/>
</dbReference>
<dbReference type="Pfam" id="PF00589">
    <property type="entry name" value="Phage_integrase"/>
    <property type="match status" value="1"/>
</dbReference>
<dbReference type="PROSITE" id="PS51898">
    <property type="entry name" value="TYR_RECOMBINASE"/>
    <property type="match status" value="1"/>
</dbReference>
<feature type="domain" description="Tyr recombinase" evidence="5">
    <location>
        <begin position="130"/>
        <end position="249"/>
    </location>
</feature>
<protein>
    <recommendedName>
        <fullName evidence="8">Integrase</fullName>
    </recommendedName>
</protein>
<evidence type="ECO:0000256" key="2">
    <source>
        <dbReference type="ARBA" id="ARBA00023125"/>
    </source>
</evidence>
<gene>
    <name evidence="7" type="ORF">QB910_000033</name>
</gene>
<sequence>MQYATPEKLEQVNPKNKELIRKYFVFKNMNLSDSSKKAYESDFNQWLVFVMERYDNQYLPEFDTDDATDMIEDFIAFCTSVLKNNERRIQRRMSSISSFYLYLRKKRKIKENPIDFLDRPRIGKGEKPQIKQTFLDEAQVKAIRKGLKEIGDTQLELFFEFGLSTMARVNAISNVRLEQINFKTNRIERVLEKEGYEVTLFPSKRCMELILRWMKEREKLGIDSEYLFISKYNGKWGKDSKRYDARSLD</sequence>
<keyword evidence="3" id="KW-0233">DNA recombination</keyword>
<comment type="similarity">
    <text evidence="1">Belongs to the 'phage' integrase family.</text>
</comment>
<dbReference type="GO" id="GO:0006310">
    <property type="term" value="P:DNA recombination"/>
    <property type="evidence" value="ECO:0007669"/>
    <property type="project" value="UniProtKB-KW"/>
</dbReference>
<dbReference type="GO" id="GO:0015074">
    <property type="term" value="P:DNA integration"/>
    <property type="evidence" value="ECO:0007669"/>
    <property type="project" value="InterPro"/>
</dbReference>
<evidence type="ECO:0000313" key="7">
    <source>
        <dbReference type="EMBL" id="WJJ55277.1"/>
    </source>
</evidence>
<dbReference type="InterPro" id="IPR044068">
    <property type="entry name" value="CB"/>
</dbReference>
<evidence type="ECO:0000259" key="6">
    <source>
        <dbReference type="PROSITE" id="PS51900"/>
    </source>
</evidence>
<accession>A0AAT9V7V9</accession>
<evidence type="ECO:0000256" key="4">
    <source>
        <dbReference type="PROSITE-ProRule" id="PRU01248"/>
    </source>
</evidence>
<dbReference type="GO" id="GO:0003677">
    <property type="term" value="F:DNA binding"/>
    <property type="evidence" value="ECO:0007669"/>
    <property type="project" value="UniProtKB-UniRule"/>
</dbReference>
<evidence type="ECO:0000256" key="1">
    <source>
        <dbReference type="ARBA" id="ARBA00008857"/>
    </source>
</evidence>
<organism evidence="7">
    <name type="scientific">Alicyclobacillus phage KKP_3916</name>
    <dbReference type="NCBI Taxonomy" id="3040651"/>
    <lineage>
        <taxon>Viruses</taxon>
        <taxon>Duplodnaviria</taxon>
        <taxon>Heunggongvirae</taxon>
        <taxon>Uroviricota</taxon>
        <taxon>Caudoviricetes</taxon>
    </lineage>
</organism>
<dbReference type="InterPro" id="IPR013762">
    <property type="entry name" value="Integrase-like_cat_sf"/>
</dbReference>
<dbReference type="EMBL" id="OQ846916">
    <property type="protein sequence ID" value="WJJ55277.1"/>
    <property type="molecule type" value="Genomic_DNA"/>
</dbReference>
<keyword evidence="2 4" id="KW-0238">DNA-binding</keyword>
<dbReference type="Gene3D" id="1.10.150.130">
    <property type="match status" value="1"/>
</dbReference>